<name>A0A6N8F8A1_9GAMM</name>
<accession>A0A6N8F8A1</accession>
<dbReference type="RefSeq" id="WP_155695918.1">
    <property type="nucleotide sequence ID" value="NZ_BAAAFQ010000004.1"/>
</dbReference>
<feature type="domain" description="DUF2489" evidence="1">
    <location>
        <begin position="13"/>
        <end position="141"/>
    </location>
</feature>
<reference evidence="2 3" key="1">
    <citation type="submission" date="2019-11" db="EMBL/GenBank/DDBJ databases">
        <title>P. haliotis isolates from Z. marina roots.</title>
        <authorList>
            <person name="Cohen M."/>
            <person name="Jospin G."/>
            <person name="Eisen J.A."/>
            <person name="Coil D.A."/>
        </authorList>
    </citation>
    <scope>NUCLEOTIDE SEQUENCE [LARGE SCALE GENOMIC DNA]</scope>
    <source>
        <strain evidence="2 3">UCD-MCMsp1aY</strain>
    </source>
</reference>
<dbReference type="Proteomes" id="UP000439994">
    <property type="component" value="Unassembled WGS sequence"/>
</dbReference>
<evidence type="ECO:0000313" key="2">
    <source>
        <dbReference type="EMBL" id="MUH72766.1"/>
    </source>
</evidence>
<dbReference type="Pfam" id="PF10675">
    <property type="entry name" value="DUF2489"/>
    <property type="match status" value="1"/>
</dbReference>
<keyword evidence="3" id="KW-1185">Reference proteome</keyword>
<organism evidence="2 3">
    <name type="scientific">Psychrosphaera haliotis</name>
    <dbReference type="NCBI Taxonomy" id="555083"/>
    <lineage>
        <taxon>Bacteria</taxon>
        <taxon>Pseudomonadati</taxon>
        <taxon>Pseudomonadota</taxon>
        <taxon>Gammaproteobacteria</taxon>
        <taxon>Alteromonadales</taxon>
        <taxon>Pseudoalteromonadaceae</taxon>
        <taxon>Psychrosphaera</taxon>
    </lineage>
</organism>
<protein>
    <submittedName>
        <fullName evidence="2">DUF2489 domain-containing protein</fullName>
    </submittedName>
</protein>
<dbReference type="AlphaFoldDB" id="A0A6N8F8A1"/>
<evidence type="ECO:0000313" key="3">
    <source>
        <dbReference type="Proteomes" id="UP000439994"/>
    </source>
</evidence>
<dbReference type="InterPro" id="IPR019617">
    <property type="entry name" value="DUF2489"/>
</dbReference>
<evidence type="ECO:0000259" key="1">
    <source>
        <dbReference type="Pfam" id="PF10675"/>
    </source>
</evidence>
<dbReference type="EMBL" id="WOCD01000003">
    <property type="protein sequence ID" value="MUH72766.1"/>
    <property type="molecule type" value="Genomic_DNA"/>
</dbReference>
<comment type="caution">
    <text evidence="2">The sequence shown here is derived from an EMBL/GenBank/DDBJ whole genome shotgun (WGS) entry which is preliminary data.</text>
</comment>
<gene>
    <name evidence="2" type="ORF">GNP35_09840</name>
</gene>
<proteinExistence type="predicted"/>
<sequence>MWYAIIALAVLVVAGLAFYAGQLLWKVKAQKEAQLEEQKKKLTYLTDSISHIAKAMHAKQCEYSEGVLRIWVLLDHYNSAQQEPKDYKTIYPGFAGLYDVVKDMPTHEARKKFSKKEIFEMDSKRWQAEKDLEQQIDTDLEILLKEF</sequence>
<dbReference type="OrthoDB" id="5293867at2"/>